<evidence type="ECO:0000256" key="7">
    <source>
        <dbReference type="ARBA" id="ARBA00022723"/>
    </source>
</evidence>
<evidence type="ECO:0000256" key="4">
    <source>
        <dbReference type="ARBA" id="ARBA00022442"/>
    </source>
</evidence>
<dbReference type="FunFam" id="3.90.780.10:FF:000004">
    <property type="entry name" value="UDP-sugar hydrolase, putative"/>
    <property type="match status" value="1"/>
</dbReference>
<dbReference type="Pfam" id="PF02872">
    <property type="entry name" value="5_nucleotid_C"/>
    <property type="match status" value="1"/>
</dbReference>
<evidence type="ECO:0000313" key="15">
    <source>
        <dbReference type="EMBL" id="JAR89439.1"/>
    </source>
</evidence>
<dbReference type="AlphaFoldDB" id="A0A147BF69"/>
<dbReference type="InterPro" id="IPR006179">
    <property type="entry name" value="5_nucleotidase/apyrase"/>
</dbReference>
<dbReference type="PANTHER" id="PTHR11575">
    <property type="entry name" value="5'-NUCLEOTIDASE-RELATED"/>
    <property type="match status" value="1"/>
</dbReference>
<keyword evidence="11" id="KW-1199">Hemostasis impairing toxin</keyword>
<dbReference type="InterPro" id="IPR029052">
    <property type="entry name" value="Metallo-depent_PP-like"/>
</dbReference>
<evidence type="ECO:0000256" key="9">
    <source>
        <dbReference type="ARBA" id="ARBA00022741"/>
    </source>
</evidence>
<evidence type="ECO:0000256" key="1">
    <source>
        <dbReference type="ARBA" id="ARBA00000815"/>
    </source>
</evidence>
<feature type="domain" description="Calcineurin-like phosphoesterase" evidence="13">
    <location>
        <begin position="83"/>
        <end position="302"/>
    </location>
</feature>
<keyword evidence="9 12" id="KW-0547">Nucleotide-binding</keyword>
<keyword evidence="4" id="KW-1201">Platelet aggregation inhibiting toxin</keyword>
<evidence type="ECO:0000259" key="14">
    <source>
        <dbReference type="Pfam" id="PF02872"/>
    </source>
</evidence>
<dbReference type="InterPro" id="IPR008334">
    <property type="entry name" value="5'-Nucleotdase_C"/>
</dbReference>
<proteinExistence type="inferred from homology"/>
<dbReference type="FunFam" id="3.60.21.10:FF:000020">
    <property type="entry name" value="NT5E isoform 4"/>
    <property type="match status" value="1"/>
</dbReference>
<dbReference type="GO" id="GO:0008253">
    <property type="term" value="F:5'-nucleotidase activity"/>
    <property type="evidence" value="ECO:0007669"/>
    <property type="project" value="UniProtKB-EC"/>
</dbReference>
<dbReference type="Gene3D" id="3.90.780.10">
    <property type="entry name" value="5'-Nucleotidase, C-terminal domain"/>
    <property type="match status" value="1"/>
</dbReference>
<dbReference type="GO" id="GO:0005886">
    <property type="term" value="C:plasma membrane"/>
    <property type="evidence" value="ECO:0007669"/>
    <property type="project" value="TreeGrafter"/>
</dbReference>
<dbReference type="SUPFAM" id="SSF55816">
    <property type="entry name" value="5'-nucleotidase (syn. UDP-sugar hydrolase), C-terminal domain"/>
    <property type="match status" value="1"/>
</dbReference>
<reference evidence="15" key="1">
    <citation type="journal article" date="2018" name="PLoS Negl. Trop. Dis.">
        <title>Sialome diversity of ticks revealed by RNAseq of single tick salivary glands.</title>
        <authorList>
            <person name="Perner J."/>
            <person name="Kropackova S."/>
            <person name="Kopacek P."/>
            <person name="Ribeiro J.M."/>
        </authorList>
    </citation>
    <scope>NUCLEOTIDE SEQUENCE</scope>
    <source>
        <strain evidence="15">Siblings of single egg batch collected in Ceske Budejovice</strain>
        <tissue evidence="15">Salivary glands</tissue>
    </source>
</reference>
<evidence type="ECO:0000256" key="3">
    <source>
        <dbReference type="ARBA" id="ARBA00006654"/>
    </source>
</evidence>
<evidence type="ECO:0000256" key="10">
    <source>
        <dbReference type="ARBA" id="ARBA00022801"/>
    </source>
</evidence>
<organism evidence="15">
    <name type="scientific">Ixodes ricinus</name>
    <name type="common">Common tick</name>
    <name type="synonym">Acarus ricinus</name>
    <dbReference type="NCBI Taxonomy" id="34613"/>
    <lineage>
        <taxon>Eukaryota</taxon>
        <taxon>Metazoa</taxon>
        <taxon>Ecdysozoa</taxon>
        <taxon>Arthropoda</taxon>
        <taxon>Chelicerata</taxon>
        <taxon>Arachnida</taxon>
        <taxon>Acari</taxon>
        <taxon>Parasitiformes</taxon>
        <taxon>Ixodida</taxon>
        <taxon>Ixodoidea</taxon>
        <taxon>Ixodidae</taxon>
        <taxon>Ixodinae</taxon>
        <taxon>Ixodes</taxon>
    </lineage>
</organism>
<evidence type="ECO:0000256" key="6">
    <source>
        <dbReference type="ARBA" id="ARBA00022656"/>
    </source>
</evidence>
<keyword evidence="7" id="KW-0479">Metal-binding</keyword>
<dbReference type="PANTHER" id="PTHR11575:SF24">
    <property type="entry name" value="5'-NUCLEOTIDASE"/>
    <property type="match status" value="1"/>
</dbReference>
<comment type="catalytic activity">
    <reaction evidence="1">
        <text>a ribonucleoside 5'-phosphate + H2O = a ribonucleoside + phosphate</text>
        <dbReference type="Rhea" id="RHEA:12484"/>
        <dbReference type="ChEBI" id="CHEBI:15377"/>
        <dbReference type="ChEBI" id="CHEBI:18254"/>
        <dbReference type="ChEBI" id="CHEBI:43474"/>
        <dbReference type="ChEBI" id="CHEBI:58043"/>
        <dbReference type="EC" id="3.1.3.5"/>
    </reaction>
</comment>
<dbReference type="GO" id="GO:0090729">
    <property type="term" value="F:toxin activity"/>
    <property type="evidence" value="ECO:0007669"/>
    <property type="project" value="UniProtKB-KW"/>
</dbReference>
<keyword evidence="8" id="KW-0732">Signal</keyword>
<protein>
    <submittedName>
        <fullName evidence="15">Putative 5'-nucleotidase/apyrase</fullName>
    </submittedName>
</protein>
<sequence length="614" mass="67447">MMVAPYLWSCTTASSTSSAKTSPGAAFFVAKLAMGCTHPSKRVTNINEAAAMFAFLKTWRLIAILLAWSVSVSLGSDDEPFTLTILHTNDIHSHIEETSKYGGVCSARDKANQTCVGGVARIVTKVKELKEEHPEALFMNGGDFYQGTPYYTILKHRMVSAIMTAMKYDHVCLGNHEFDDGPKGLAPFLDSMKAANISVVSTNTNFSLEPDLKDKPIERSVIIKVKERKVGIIGAVLPQTKELSSPGNVIFDDEVTSFKSEIEKLKGLGVNIIVAITHCGYLRDLEIMKKVNDLDVIVGGHTNTFLYHGSGFPKENTPEGDYPTVVNRSDGSQGLVVQAYYYGKFLGFVQVTFDNNGKVINGTGNPILLNSTVKEDEDMLKVIEPFKNNVTEVMNRAVGWSKVLLEQHDNICRIRECNLGNMMADAYFAHYADMNTSSADLWSDVNAAIINGGTIRAPLPQGPITMGDILTTAPFGQTIIPVTLNGTALKKMFERSVERFSYLTRRGEFLQVSGMRVVYNLSLPSLCRVMSLKILCKKCQVPVYKDVVPGEMYTIVTTDFVAKGGDGFAKAERYGESGPVDFDVLVEYIQKMSPIKTPIEGRITIHGNVTETSP</sequence>
<dbReference type="PRINTS" id="PR01607">
    <property type="entry name" value="APYRASEFAMLY"/>
</dbReference>
<evidence type="ECO:0000256" key="12">
    <source>
        <dbReference type="RuleBase" id="RU362119"/>
    </source>
</evidence>
<accession>A0A147BF69</accession>
<comment type="subcellular location">
    <subcellularLocation>
        <location evidence="2">Secreted</location>
    </subcellularLocation>
</comment>
<evidence type="ECO:0000256" key="5">
    <source>
        <dbReference type="ARBA" id="ARBA00022525"/>
    </source>
</evidence>
<dbReference type="InterPro" id="IPR006146">
    <property type="entry name" value="5'-Nucleotdase_CS"/>
</dbReference>
<keyword evidence="6" id="KW-0800">Toxin</keyword>
<dbReference type="SUPFAM" id="SSF56300">
    <property type="entry name" value="Metallo-dependent phosphatases"/>
    <property type="match status" value="1"/>
</dbReference>
<evidence type="ECO:0000259" key="13">
    <source>
        <dbReference type="Pfam" id="PF00149"/>
    </source>
</evidence>
<dbReference type="GO" id="GO:0000166">
    <property type="term" value="F:nucleotide binding"/>
    <property type="evidence" value="ECO:0007669"/>
    <property type="project" value="UniProtKB-KW"/>
</dbReference>
<dbReference type="Pfam" id="PF00149">
    <property type="entry name" value="Metallophos"/>
    <property type="match status" value="1"/>
</dbReference>
<keyword evidence="10 12" id="KW-0378">Hydrolase</keyword>
<dbReference type="GO" id="GO:0046872">
    <property type="term" value="F:metal ion binding"/>
    <property type="evidence" value="ECO:0007669"/>
    <property type="project" value="UniProtKB-KW"/>
</dbReference>
<keyword evidence="5" id="KW-0964">Secreted</keyword>
<dbReference type="InterPro" id="IPR036907">
    <property type="entry name" value="5'-Nucleotdase_C_sf"/>
</dbReference>
<evidence type="ECO:0000256" key="8">
    <source>
        <dbReference type="ARBA" id="ARBA00022729"/>
    </source>
</evidence>
<name>A0A147BF69_IXORI</name>
<feature type="domain" description="5'-Nucleotidase C-terminal" evidence="14">
    <location>
        <begin position="411"/>
        <end position="569"/>
    </location>
</feature>
<dbReference type="CDD" id="cd07409">
    <property type="entry name" value="MPP_CD73_N"/>
    <property type="match status" value="1"/>
</dbReference>
<dbReference type="InterPro" id="IPR004843">
    <property type="entry name" value="Calcineurin-like_PHP"/>
</dbReference>
<dbReference type="Gene3D" id="3.60.21.10">
    <property type="match status" value="1"/>
</dbReference>
<dbReference type="GO" id="GO:0006196">
    <property type="term" value="P:AMP catabolic process"/>
    <property type="evidence" value="ECO:0007669"/>
    <property type="project" value="TreeGrafter"/>
</dbReference>
<dbReference type="PROSITE" id="PS00785">
    <property type="entry name" value="5_NUCLEOTIDASE_1"/>
    <property type="match status" value="1"/>
</dbReference>
<dbReference type="EMBL" id="GEGO01005965">
    <property type="protein sequence ID" value="JAR89439.1"/>
    <property type="molecule type" value="Transcribed_RNA"/>
</dbReference>
<dbReference type="PROSITE" id="PS00786">
    <property type="entry name" value="5_NUCLEOTIDASE_2"/>
    <property type="match status" value="1"/>
</dbReference>
<comment type="similarity">
    <text evidence="3 12">Belongs to the 5'-nucleotidase family.</text>
</comment>
<dbReference type="GO" id="GO:0005576">
    <property type="term" value="C:extracellular region"/>
    <property type="evidence" value="ECO:0007669"/>
    <property type="project" value="UniProtKB-SubCell"/>
</dbReference>
<evidence type="ECO:0000256" key="11">
    <source>
        <dbReference type="ARBA" id="ARBA00023240"/>
    </source>
</evidence>
<evidence type="ECO:0000256" key="2">
    <source>
        <dbReference type="ARBA" id="ARBA00004613"/>
    </source>
</evidence>